<accession>A0A504JF45</accession>
<protein>
    <submittedName>
        <fullName evidence="1">Uncharacterized protein</fullName>
    </submittedName>
</protein>
<sequence length="230" mass="25979">MIKEVHFSYLNPENLISLAEQSIGVIQKNHEAETVFDKSIQKAEAAITLARQAVGTSTKENLTDQVFTADMNRDTSYNAIRLHVEAGTKRHRNIQYQEASTRLQQLLNKHGRGINKLPYAEQSTAVKALLQELDTQTAQTDILITGLRGFVTDLDQDQQDFDIVFAKRNTEKAESTAITDKEAIRVLKPEMVNFYTLVNAFYINEQVPGIDTTIEELNVIIDRIVNSAKR</sequence>
<evidence type="ECO:0000313" key="2">
    <source>
        <dbReference type="Proteomes" id="UP000315540"/>
    </source>
</evidence>
<dbReference type="InterPro" id="IPR046228">
    <property type="entry name" value="DUF6261"/>
</dbReference>
<dbReference type="AlphaFoldDB" id="A0A504JF45"/>
<comment type="caution">
    <text evidence="1">The sequence shown here is derived from an EMBL/GenBank/DDBJ whole genome shotgun (WGS) entry which is preliminary data.</text>
</comment>
<dbReference type="EMBL" id="VFWZ01000001">
    <property type="protein sequence ID" value="TPN89304.1"/>
    <property type="molecule type" value="Genomic_DNA"/>
</dbReference>
<organism evidence="1 2">
    <name type="scientific">Aquimarina algicola</name>
    <dbReference type="NCBI Taxonomy" id="2589995"/>
    <lineage>
        <taxon>Bacteria</taxon>
        <taxon>Pseudomonadati</taxon>
        <taxon>Bacteroidota</taxon>
        <taxon>Flavobacteriia</taxon>
        <taxon>Flavobacteriales</taxon>
        <taxon>Flavobacteriaceae</taxon>
        <taxon>Aquimarina</taxon>
    </lineage>
</organism>
<name>A0A504JF45_9FLAO</name>
<reference evidence="1 2" key="1">
    <citation type="submission" date="2019-06" db="EMBL/GenBank/DDBJ databases">
        <authorList>
            <person name="Meng X."/>
        </authorList>
    </citation>
    <scope>NUCLEOTIDE SEQUENCE [LARGE SCALE GENOMIC DNA]</scope>
    <source>
        <strain evidence="1 2">M625</strain>
    </source>
</reference>
<dbReference type="Pfam" id="PF19775">
    <property type="entry name" value="DUF6261"/>
    <property type="match status" value="1"/>
</dbReference>
<dbReference type="OrthoDB" id="1122915at2"/>
<gene>
    <name evidence="1" type="ORF">FHK87_03495</name>
</gene>
<evidence type="ECO:0000313" key="1">
    <source>
        <dbReference type="EMBL" id="TPN89304.1"/>
    </source>
</evidence>
<dbReference type="Proteomes" id="UP000315540">
    <property type="component" value="Unassembled WGS sequence"/>
</dbReference>
<dbReference type="RefSeq" id="WP_140589808.1">
    <property type="nucleotide sequence ID" value="NZ_VFWZ01000001.1"/>
</dbReference>
<proteinExistence type="predicted"/>
<keyword evidence="2" id="KW-1185">Reference proteome</keyword>